<proteinExistence type="inferred from homology"/>
<reference evidence="2 3" key="1">
    <citation type="submission" date="2019-03" db="EMBL/GenBank/DDBJ databases">
        <title>Ramlibacter rhizophilus CCTCC AB2015357, whole genome shotgun sequence.</title>
        <authorList>
            <person name="Zhang X."/>
            <person name="Feng G."/>
            <person name="Zhu H."/>
        </authorList>
    </citation>
    <scope>NUCLEOTIDE SEQUENCE [LARGE SCALE GENOMIC DNA]</scope>
    <source>
        <strain evidence="2 3">CCTCC AB2015357</strain>
    </source>
</reference>
<dbReference type="InterPro" id="IPR002347">
    <property type="entry name" value="SDR_fam"/>
</dbReference>
<protein>
    <submittedName>
        <fullName evidence="2">SDR family oxidoreductase</fullName>
    </submittedName>
</protein>
<gene>
    <name evidence="2" type="ORF">EZ242_18165</name>
</gene>
<dbReference type="PANTHER" id="PTHR42879:SF6">
    <property type="entry name" value="NADPH-DEPENDENT REDUCTASE BACG"/>
    <property type="match status" value="1"/>
</dbReference>
<dbReference type="InterPro" id="IPR050259">
    <property type="entry name" value="SDR"/>
</dbReference>
<evidence type="ECO:0000256" key="1">
    <source>
        <dbReference type="ARBA" id="ARBA00006484"/>
    </source>
</evidence>
<dbReference type="InterPro" id="IPR036291">
    <property type="entry name" value="NAD(P)-bd_dom_sf"/>
</dbReference>
<dbReference type="AlphaFoldDB" id="A0A4Z0BHR8"/>
<accession>A0A4Z0BHR8</accession>
<sequence>MQHSTGAAPGDTRMDLGLKDRVAVVAGASRGLGRATAQALLAEGAKVVAVARASEALASLAAQHPDRCVAFEGDLLDPSLPGQAVQEALRRFGRLDIAVVNTPGPKPLLPLEAGEPDFAAAFDSTFYPAWRQVRAAAEAMKAARWGRIVIVSSTSVKAPKPFLCLSAAARSALWAWAKSAAPELYAQGITINALFAGPHDTDRARQLGVKDKVIGRPDDFGRFVASLCGDATRFITGAGYMLDGGESPAP</sequence>
<dbReference type="PANTHER" id="PTHR42879">
    <property type="entry name" value="3-OXOACYL-(ACYL-CARRIER-PROTEIN) REDUCTASE"/>
    <property type="match status" value="1"/>
</dbReference>
<dbReference type="Proteomes" id="UP000297564">
    <property type="component" value="Unassembled WGS sequence"/>
</dbReference>
<dbReference type="Gene3D" id="3.40.50.720">
    <property type="entry name" value="NAD(P)-binding Rossmann-like Domain"/>
    <property type="match status" value="1"/>
</dbReference>
<dbReference type="EMBL" id="SMLL01000007">
    <property type="protein sequence ID" value="TFY97448.1"/>
    <property type="molecule type" value="Genomic_DNA"/>
</dbReference>
<dbReference type="SUPFAM" id="SSF51735">
    <property type="entry name" value="NAD(P)-binding Rossmann-fold domains"/>
    <property type="match status" value="1"/>
</dbReference>
<evidence type="ECO:0000313" key="2">
    <source>
        <dbReference type="EMBL" id="TFY97448.1"/>
    </source>
</evidence>
<dbReference type="OrthoDB" id="9804774at2"/>
<comment type="caution">
    <text evidence="2">The sequence shown here is derived from an EMBL/GenBank/DDBJ whole genome shotgun (WGS) entry which is preliminary data.</text>
</comment>
<evidence type="ECO:0000313" key="3">
    <source>
        <dbReference type="Proteomes" id="UP000297564"/>
    </source>
</evidence>
<dbReference type="PRINTS" id="PR00081">
    <property type="entry name" value="GDHRDH"/>
</dbReference>
<dbReference type="Pfam" id="PF00106">
    <property type="entry name" value="adh_short"/>
    <property type="match status" value="1"/>
</dbReference>
<organism evidence="2 3">
    <name type="scientific">Ramlibacter rhizophilus</name>
    <dbReference type="NCBI Taxonomy" id="1781167"/>
    <lineage>
        <taxon>Bacteria</taxon>
        <taxon>Pseudomonadati</taxon>
        <taxon>Pseudomonadota</taxon>
        <taxon>Betaproteobacteria</taxon>
        <taxon>Burkholderiales</taxon>
        <taxon>Comamonadaceae</taxon>
        <taxon>Ramlibacter</taxon>
    </lineage>
</organism>
<comment type="similarity">
    <text evidence="1">Belongs to the short-chain dehydrogenases/reductases (SDR) family.</text>
</comment>
<name>A0A4Z0BHR8_9BURK</name>
<keyword evidence="3" id="KW-1185">Reference proteome</keyword>